<dbReference type="SUPFAM" id="SSF51735">
    <property type="entry name" value="NAD(P)-binding Rossmann-fold domains"/>
    <property type="match status" value="1"/>
</dbReference>
<dbReference type="InterPro" id="IPR001509">
    <property type="entry name" value="Epimerase_deHydtase"/>
</dbReference>
<dbReference type="AlphaFoldDB" id="A0A0K1EAI1"/>
<keyword evidence="3" id="KW-1185">Reference proteome</keyword>
<accession>A0A0K1EAI1</accession>
<dbReference type="EMBL" id="CP012159">
    <property type="protein sequence ID" value="AKT37568.1"/>
    <property type="molecule type" value="Genomic_DNA"/>
</dbReference>
<evidence type="ECO:0000313" key="3">
    <source>
        <dbReference type="Proteomes" id="UP000067626"/>
    </source>
</evidence>
<dbReference type="KEGG" id="ccro:CMC5_017090"/>
<dbReference type="InterPro" id="IPR051783">
    <property type="entry name" value="NAD(P)-dependent_oxidoreduct"/>
</dbReference>
<sequence length="325" mass="34455">MRIVVVGGGGFVGQHVVEELVRRGHEVVAVTRRAVRAAWPEGVTHRVLDAQHATDGEVADLLVGGEGVVFAAGVDDRTLVPAPAYPVLHAANVVPVVRLVSLGRAAGVKRVVVLGSYFTHFTRRWPELELPERHPYIRSRVEQVRAAMEAAGSEVRVTVLELPFIFGAASGLRSQWVPLVAYAASRLPLVAPEGGTAAVAVEQVAEAVAGGLERDGEAAGGCHPVVEENLRWGALLERLARVTGRPRSAHRLPSGVLRAAMPPVGLVYRVKGLEPGLETAGLPSLFLRELFLDPTSCREVLGVQPRELDAALEATVAACDVPASG</sequence>
<evidence type="ECO:0000259" key="1">
    <source>
        <dbReference type="Pfam" id="PF01370"/>
    </source>
</evidence>
<organism evidence="2 3">
    <name type="scientific">Chondromyces crocatus</name>
    <dbReference type="NCBI Taxonomy" id="52"/>
    <lineage>
        <taxon>Bacteria</taxon>
        <taxon>Pseudomonadati</taxon>
        <taxon>Myxococcota</taxon>
        <taxon>Polyangia</taxon>
        <taxon>Polyangiales</taxon>
        <taxon>Polyangiaceae</taxon>
        <taxon>Chondromyces</taxon>
    </lineage>
</organism>
<reference evidence="2 3" key="1">
    <citation type="submission" date="2015-07" db="EMBL/GenBank/DDBJ databases">
        <title>Genome analysis of myxobacterium Chondromyces crocatus Cm c5 reveals a high potential for natural compound synthesis and the genetic basis for the loss of fruiting body formation.</title>
        <authorList>
            <person name="Zaburannyi N."/>
            <person name="Bunk B."/>
            <person name="Maier J."/>
            <person name="Overmann J."/>
            <person name="Mueller R."/>
        </authorList>
    </citation>
    <scope>NUCLEOTIDE SEQUENCE [LARGE SCALE GENOMIC DNA]</scope>
    <source>
        <strain evidence="2 3">Cm c5</strain>
    </source>
</reference>
<evidence type="ECO:0000313" key="2">
    <source>
        <dbReference type="EMBL" id="AKT37568.1"/>
    </source>
</evidence>
<feature type="domain" description="NAD-dependent epimerase/dehydratase" evidence="1">
    <location>
        <begin position="3"/>
        <end position="178"/>
    </location>
</feature>
<protein>
    <submittedName>
        <fullName evidence="2">Nucleoside-diphosphate-sugar epimerase</fullName>
    </submittedName>
</protein>
<dbReference type="Proteomes" id="UP000067626">
    <property type="component" value="Chromosome"/>
</dbReference>
<gene>
    <name evidence="2" type="ORF">CMC5_017090</name>
</gene>
<dbReference type="GO" id="GO:0005737">
    <property type="term" value="C:cytoplasm"/>
    <property type="evidence" value="ECO:0007669"/>
    <property type="project" value="TreeGrafter"/>
</dbReference>
<name>A0A0K1EAI1_CHOCO</name>
<dbReference type="RefSeq" id="WP_050429916.1">
    <property type="nucleotide sequence ID" value="NZ_CP012159.1"/>
</dbReference>
<dbReference type="PANTHER" id="PTHR48079:SF6">
    <property type="entry name" value="NAD(P)-BINDING DOMAIN-CONTAINING PROTEIN-RELATED"/>
    <property type="match status" value="1"/>
</dbReference>
<dbReference type="PANTHER" id="PTHR48079">
    <property type="entry name" value="PROTEIN YEEZ"/>
    <property type="match status" value="1"/>
</dbReference>
<proteinExistence type="predicted"/>
<dbReference type="InterPro" id="IPR036291">
    <property type="entry name" value="NAD(P)-bd_dom_sf"/>
</dbReference>
<dbReference type="Pfam" id="PF01370">
    <property type="entry name" value="Epimerase"/>
    <property type="match status" value="1"/>
</dbReference>
<dbReference type="GO" id="GO:0004029">
    <property type="term" value="F:aldehyde dehydrogenase (NAD+) activity"/>
    <property type="evidence" value="ECO:0007669"/>
    <property type="project" value="TreeGrafter"/>
</dbReference>
<dbReference type="Gene3D" id="3.40.50.720">
    <property type="entry name" value="NAD(P)-binding Rossmann-like Domain"/>
    <property type="match status" value="1"/>
</dbReference>
<dbReference type="STRING" id="52.CMC5_017090"/>
<dbReference type="OrthoDB" id="9776313at2"/>